<accession>A0AAW1VN60</accession>
<reference evidence="2 3" key="1">
    <citation type="journal article" date="2023" name="G3 (Bethesda)">
        <title>A chromosome-length genome assembly and annotation of blackberry (Rubus argutus, cv. 'Hillquist').</title>
        <authorList>
            <person name="Bruna T."/>
            <person name="Aryal R."/>
            <person name="Dudchenko O."/>
            <person name="Sargent D.J."/>
            <person name="Mead D."/>
            <person name="Buti M."/>
            <person name="Cavallini A."/>
            <person name="Hytonen T."/>
            <person name="Andres J."/>
            <person name="Pham M."/>
            <person name="Weisz D."/>
            <person name="Mascagni F."/>
            <person name="Usai G."/>
            <person name="Natali L."/>
            <person name="Bassil N."/>
            <person name="Fernandez G.E."/>
            <person name="Lomsadze A."/>
            <person name="Armour M."/>
            <person name="Olukolu B."/>
            <person name="Poorten T."/>
            <person name="Britton C."/>
            <person name="Davik J."/>
            <person name="Ashrafi H."/>
            <person name="Aiden E.L."/>
            <person name="Borodovsky M."/>
            <person name="Worthington M."/>
        </authorList>
    </citation>
    <scope>NUCLEOTIDE SEQUENCE [LARGE SCALE GENOMIC DNA]</scope>
    <source>
        <strain evidence="2">PI 553951</strain>
    </source>
</reference>
<comment type="caution">
    <text evidence="2">The sequence shown here is derived from an EMBL/GenBank/DDBJ whole genome shotgun (WGS) entry which is preliminary data.</text>
</comment>
<evidence type="ECO:0000313" key="3">
    <source>
        <dbReference type="Proteomes" id="UP001457282"/>
    </source>
</evidence>
<proteinExistence type="predicted"/>
<gene>
    <name evidence="2" type="ORF">M0R45_001344</name>
</gene>
<feature type="compositionally biased region" description="Basic residues" evidence="1">
    <location>
        <begin position="22"/>
        <end position="33"/>
    </location>
</feature>
<keyword evidence="3" id="KW-1185">Reference proteome</keyword>
<feature type="compositionally biased region" description="Basic and acidic residues" evidence="1">
    <location>
        <begin position="34"/>
        <end position="45"/>
    </location>
</feature>
<dbReference type="EMBL" id="JBEDUW010000244">
    <property type="protein sequence ID" value="KAK9903002.1"/>
    <property type="molecule type" value="Genomic_DNA"/>
</dbReference>
<sequence length="142" mass="16036">MRGRNAGGAARRWRLWSSSIASRRRSSASRRRRSGSEESNRVGEVGGLERDDGIVERMRGLGLGLGFGFGICEEADALQRIWWCYYVINGVIFGNWGWEKMEGKVDSLSVGITNRVLPGIFCLWNDRKTTGNWNHLWLDLGS</sequence>
<evidence type="ECO:0000256" key="1">
    <source>
        <dbReference type="SAM" id="MobiDB-lite"/>
    </source>
</evidence>
<name>A0AAW1VN60_RUBAR</name>
<organism evidence="2 3">
    <name type="scientific">Rubus argutus</name>
    <name type="common">Southern blackberry</name>
    <dbReference type="NCBI Taxonomy" id="59490"/>
    <lineage>
        <taxon>Eukaryota</taxon>
        <taxon>Viridiplantae</taxon>
        <taxon>Streptophyta</taxon>
        <taxon>Embryophyta</taxon>
        <taxon>Tracheophyta</taxon>
        <taxon>Spermatophyta</taxon>
        <taxon>Magnoliopsida</taxon>
        <taxon>eudicotyledons</taxon>
        <taxon>Gunneridae</taxon>
        <taxon>Pentapetalae</taxon>
        <taxon>rosids</taxon>
        <taxon>fabids</taxon>
        <taxon>Rosales</taxon>
        <taxon>Rosaceae</taxon>
        <taxon>Rosoideae</taxon>
        <taxon>Rosoideae incertae sedis</taxon>
        <taxon>Rubus</taxon>
    </lineage>
</organism>
<feature type="region of interest" description="Disordered" evidence="1">
    <location>
        <begin position="20"/>
        <end position="45"/>
    </location>
</feature>
<protein>
    <submittedName>
        <fullName evidence="2">Uncharacterized protein</fullName>
    </submittedName>
</protein>
<evidence type="ECO:0000313" key="2">
    <source>
        <dbReference type="EMBL" id="KAK9903002.1"/>
    </source>
</evidence>
<dbReference type="AlphaFoldDB" id="A0AAW1VN60"/>
<dbReference type="Proteomes" id="UP001457282">
    <property type="component" value="Unassembled WGS sequence"/>
</dbReference>